<evidence type="ECO:0000313" key="4">
    <source>
        <dbReference type="EMBL" id="MBS0030497.1"/>
    </source>
</evidence>
<name>A0ABS5J7F0_9BACT</name>
<dbReference type="SUPFAM" id="SSF55729">
    <property type="entry name" value="Acyl-CoA N-acyltransferases (Nat)"/>
    <property type="match status" value="1"/>
</dbReference>
<evidence type="ECO:0000256" key="1">
    <source>
        <dbReference type="ARBA" id="ARBA00022679"/>
    </source>
</evidence>
<dbReference type="InterPro" id="IPR016181">
    <property type="entry name" value="Acyl_CoA_acyltransferase"/>
</dbReference>
<accession>A0ABS5J7F0</accession>
<dbReference type="PANTHER" id="PTHR43877">
    <property type="entry name" value="AMINOALKYLPHOSPHONATE N-ACETYLTRANSFERASE-RELATED-RELATED"/>
    <property type="match status" value="1"/>
</dbReference>
<evidence type="ECO:0000259" key="3">
    <source>
        <dbReference type="PROSITE" id="PS51186"/>
    </source>
</evidence>
<dbReference type="EMBL" id="JAGTXB010000015">
    <property type="protein sequence ID" value="MBS0030497.1"/>
    <property type="molecule type" value="Genomic_DNA"/>
</dbReference>
<dbReference type="RefSeq" id="WP_211975638.1">
    <property type="nucleotide sequence ID" value="NZ_CBFHAM010000043.1"/>
</dbReference>
<organism evidence="4 5">
    <name type="scientific">Chitinophaga hostae</name>
    <dbReference type="NCBI Taxonomy" id="2831022"/>
    <lineage>
        <taxon>Bacteria</taxon>
        <taxon>Pseudomonadati</taxon>
        <taxon>Bacteroidota</taxon>
        <taxon>Chitinophagia</taxon>
        <taxon>Chitinophagales</taxon>
        <taxon>Chitinophagaceae</taxon>
        <taxon>Chitinophaga</taxon>
    </lineage>
</organism>
<dbReference type="InterPro" id="IPR000182">
    <property type="entry name" value="GNAT_dom"/>
</dbReference>
<dbReference type="GO" id="GO:0016746">
    <property type="term" value="F:acyltransferase activity"/>
    <property type="evidence" value="ECO:0007669"/>
    <property type="project" value="UniProtKB-KW"/>
</dbReference>
<sequence length="170" mass="19160">MTTSFKIRRAAATDVPALAALHVTTFNETHGAKNAPTVETRQWQWHKAFQETDNSWFCLVVENNGSLIGFAKGAPYHHSDHAAYAGELNKIYLLQQYQKIGLGRQLVCSVANEFIQRNITSMLLFGDARSPSNGFYERMNAEKLFAKNGDFHGGYGWRDLKELADTCKEK</sequence>
<dbReference type="EC" id="2.3.1.-" evidence="4"/>
<protein>
    <submittedName>
        <fullName evidence="4">GNAT family N-acetyltransferase</fullName>
        <ecNumber evidence="4">2.3.1.-</ecNumber>
    </submittedName>
</protein>
<keyword evidence="2 4" id="KW-0012">Acyltransferase</keyword>
<dbReference type="Pfam" id="PF00583">
    <property type="entry name" value="Acetyltransf_1"/>
    <property type="match status" value="1"/>
</dbReference>
<evidence type="ECO:0000256" key="2">
    <source>
        <dbReference type="ARBA" id="ARBA00023315"/>
    </source>
</evidence>
<dbReference type="PROSITE" id="PS51186">
    <property type="entry name" value="GNAT"/>
    <property type="match status" value="1"/>
</dbReference>
<dbReference type="CDD" id="cd04301">
    <property type="entry name" value="NAT_SF"/>
    <property type="match status" value="1"/>
</dbReference>
<dbReference type="Gene3D" id="3.40.630.30">
    <property type="match status" value="1"/>
</dbReference>
<keyword evidence="1 4" id="KW-0808">Transferase</keyword>
<proteinExistence type="predicted"/>
<dbReference type="Proteomes" id="UP000676386">
    <property type="component" value="Unassembled WGS sequence"/>
</dbReference>
<comment type="caution">
    <text evidence="4">The sequence shown here is derived from an EMBL/GenBank/DDBJ whole genome shotgun (WGS) entry which is preliminary data.</text>
</comment>
<dbReference type="InterPro" id="IPR050832">
    <property type="entry name" value="Bact_Acetyltransf"/>
</dbReference>
<evidence type="ECO:0000313" key="5">
    <source>
        <dbReference type="Proteomes" id="UP000676386"/>
    </source>
</evidence>
<keyword evidence="5" id="KW-1185">Reference proteome</keyword>
<gene>
    <name evidence="4" type="ORF">KE626_24435</name>
</gene>
<reference evidence="4 5" key="1">
    <citation type="submission" date="2021-04" db="EMBL/GenBank/DDBJ databases">
        <title>Chitinophaga sp. nov., isolated from the rhizosphere soil.</title>
        <authorList>
            <person name="He S."/>
        </authorList>
    </citation>
    <scope>NUCLEOTIDE SEQUENCE [LARGE SCALE GENOMIC DNA]</scope>
    <source>
        <strain evidence="4 5">2R12</strain>
    </source>
</reference>
<feature type="domain" description="N-acetyltransferase" evidence="3">
    <location>
        <begin position="5"/>
        <end position="164"/>
    </location>
</feature>